<evidence type="ECO:0000313" key="3">
    <source>
        <dbReference type="Proteomes" id="UP000501690"/>
    </source>
</evidence>
<keyword evidence="1" id="KW-1133">Transmembrane helix</keyword>
<gene>
    <name evidence="2" type="ORF">DEO72_LG7g270</name>
</gene>
<name>A0A4D6MEV1_VIGUN</name>
<proteinExistence type="predicted"/>
<reference evidence="2 3" key="1">
    <citation type="submission" date="2019-04" db="EMBL/GenBank/DDBJ databases">
        <title>An improved genome assembly and genetic linkage map for asparagus bean, Vigna unguiculata ssp. sesquipedialis.</title>
        <authorList>
            <person name="Xia Q."/>
            <person name="Zhang R."/>
            <person name="Dong Y."/>
        </authorList>
    </citation>
    <scope>NUCLEOTIDE SEQUENCE [LARGE SCALE GENOMIC DNA]</scope>
    <source>
        <tissue evidence="2">Leaf</tissue>
    </source>
</reference>
<keyword evidence="1" id="KW-0472">Membrane</keyword>
<keyword evidence="1" id="KW-0812">Transmembrane</keyword>
<organism evidence="2 3">
    <name type="scientific">Vigna unguiculata</name>
    <name type="common">Cowpea</name>
    <dbReference type="NCBI Taxonomy" id="3917"/>
    <lineage>
        <taxon>Eukaryota</taxon>
        <taxon>Viridiplantae</taxon>
        <taxon>Streptophyta</taxon>
        <taxon>Embryophyta</taxon>
        <taxon>Tracheophyta</taxon>
        <taxon>Spermatophyta</taxon>
        <taxon>Magnoliopsida</taxon>
        <taxon>eudicotyledons</taxon>
        <taxon>Gunneridae</taxon>
        <taxon>Pentapetalae</taxon>
        <taxon>rosids</taxon>
        <taxon>fabids</taxon>
        <taxon>Fabales</taxon>
        <taxon>Fabaceae</taxon>
        <taxon>Papilionoideae</taxon>
        <taxon>50 kb inversion clade</taxon>
        <taxon>NPAAA clade</taxon>
        <taxon>indigoferoid/millettioid clade</taxon>
        <taxon>Phaseoleae</taxon>
        <taxon>Vigna</taxon>
    </lineage>
</organism>
<dbReference type="AlphaFoldDB" id="A0A4D6MEV1"/>
<evidence type="ECO:0000256" key="1">
    <source>
        <dbReference type="SAM" id="Phobius"/>
    </source>
</evidence>
<dbReference type="Proteomes" id="UP000501690">
    <property type="component" value="Linkage Group LG7"/>
</dbReference>
<feature type="transmembrane region" description="Helical" evidence="1">
    <location>
        <begin position="55"/>
        <end position="80"/>
    </location>
</feature>
<dbReference type="EMBL" id="CP039351">
    <property type="protein sequence ID" value="QCD98991.1"/>
    <property type="molecule type" value="Genomic_DNA"/>
</dbReference>
<keyword evidence="2" id="KW-0808">Transferase</keyword>
<dbReference type="GO" id="GO:0016740">
    <property type="term" value="F:transferase activity"/>
    <property type="evidence" value="ECO:0007669"/>
    <property type="project" value="UniProtKB-KW"/>
</dbReference>
<protein>
    <submittedName>
        <fullName evidence="2">Serine palmitoyltransferase</fullName>
    </submittedName>
</protein>
<sequence length="104" mass="11288">MSASERFLANSMDTPVASAVFNFVNSTPVASAVFNFVNSTLDWVTFALDAPSARAVVFGVHIGGHLFIEVFLLVVILFLLSQKSYKPPKRPLTNKVSSTLLLSL</sequence>
<evidence type="ECO:0000313" key="2">
    <source>
        <dbReference type="EMBL" id="QCD98991.1"/>
    </source>
</evidence>
<accession>A0A4D6MEV1</accession>
<keyword evidence="3" id="KW-1185">Reference proteome</keyword>